<keyword evidence="1" id="KW-0614">Plasmid</keyword>
<dbReference type="Gene3D" id="3.40.630.30">
    <property type="match status" value="1"/>
</dbReference>
<dbReference type="InterPro" id="IPR016181">
    <property type="entry name" value="Acyl_CoA_acyltransferase"/>
</dbReference>
<geneLocation type="plasmid" evidence="1">
    <name>unnamed1</name>
</geneLocation>
<reference evidence="1" key="1">
    <citation type="submission" date="2022-10" db="EMBL/GenBank/DDBJ databases">
        <title>The complete genomes of actinobacterial strains from the NBC collection.</title>
        <authorList>
            <person name="Joergensen T.S."/>
            <person name="Alvarez Arevalo M."/>
            <person name="Sterndorff E.B."/>
            <person name="Faurdal D."/>
            <person name="Vuksanovic O."/>
            <person name="Mourched A.-S."/>
            <person name="Charusanti P."/>
            <person name="Shaw S."/>
            <person name="Blin K."/>
            <person name="Weber T."/>
        </authorList>
    </citation>
    <scope>NUCLEOTIDE SEQUENCE [LARGE SCALE GENOMIC DNA]</scope>
    <source>
        <strain evidence="1">NBC 01686</strain>
        <plasmid evidence="1">unnamed1</plasmid>
    </source>
</reference>
<proteinExistence type="predicted"/>
<evidence type="ECO:0008006" key="2">
    <source>
        <dbReference type="Google" id="ProtNLM"/>
    </source>
</evidence>
<dbReference type="EMBL" id="CP109208">
    <property type="protein sequence ID" value="WUU58450.1"/>
    <property type="molecule type" value="Genomic_DNA"/>
</dbReference>
<protein>
    <recommendedName>
        <fullName evidence="2">N-acetyltransferase domain-containing protein</fullName>
    </recommendedName>
</protein>
<sequence length="186" mass="20584">MYEMRPAATADLKPIAAMIEAREQWLRERGMRSYGQGSAVLGLIGQPTATATVIGLFNEDGQVLGCSVLFPAAPASPGWTAAELRQRTWIMSMSHTHPDFRSDRIGWLMTMSVGDWAARQPDPPEWVRCRVPDPALVAHYRDQLGWQLVRTRSDQELGQVALMQRRPASSPGLSAVITSRMPVEVA</sequence>
<organism evidence="1">
    <name type="scientific">Streptomyces althioticus</name>
    <dbReference type="NCBI Taxonomy" id="83380"/>
    <lineage>
        <taxon>Bacteria</taxon>
        <taxon>Bacillati</taxon>
        <taxon>Actinomycetota</taxon>
        <taxon>Actinomycetes</taxon>
        <taxon>Kitasatosporales</taxon>
        <taxon>Streptomycetaceae</taxon>
        <taxon>Streptomyces</taxon>
        <taxon>Streptomyces althioticus group</taxon>
    </lineage>
</organism>
<name>A0ABZ1YFU2_9ACTN</name>
<dbReference type="SUPFAM" id="SSF55729">
    <property type="entry name" value="Acyl-CoA N-acyltransferases (Nat)"/>
    <property type="match status" value="1"/>
</dbReference>
<evidence type="ECO:0000313" key="1">
    <source>
        <dbReference type="EMBL" id="WUU58450.1"/>
    </source>
</evidence>
<accession>A0ABZ1YFU2</accession>
<dbReference type="RefSeq" id="WP_266477835.1">
    <property type="nucleotide sequence ID" value="NZ_CP109208.1"/>
</dbReference>
<gene>
    <name evidence="1" type="ORF">OIE82_35310</name>
</gene>